<organism evidence="2 3">
    <name type="scientific">Methylocystis hirsuta</name>
    <dbReference type="NCBI Taxonomy" id="369798"/>
    <lineage>
        <taxon>Bacteria</taxon>
        <taxon>Pseudomonadati</taxon>
        <taxon>Pseudomonadota</taxon>
        <taxon>Alphaproteobacteria</taxon>
        <taxon>Hyphomicrobiales</taxon>
        <taxon>Methylocystaceae</taxon>
        <taxon>Methylocystis</taxon>
    </lineage>
</organism>
<dbReference type="InterPro" id="IPR010642">
    <property type="entry name" value="Invasion_prot_B"/>
</dbReference>
<evidence type="ECO:0008006" key="4">
    <source>
        <dbReference type="Google" id="ProtNLM"/>
    </source>
</evidence>
<evidence type="ECO:0000313" key="3">
    <source>
        <dbReference type="Proteomes" id="UP000268623"/>
    </source>
</evidence>
<dbReference type="InterPro" id="IPR038696">
    <property type="entry name" value="IalB_sf"/>
</dbReference>
<accession>A0A3M9XJZ5</accession>
<dbReference type="Pfam" id="PF06776">
    <property type="entry name" value="IalB"/>
    <property type="match status" value="1"/>
</dbReference>
<dbReference type="OrthoDB" id="8017994at2"/>
<keyword evidence="3" id="KW-1185">Reference proteome</keyword>
<dbReference type="EMBL" id="QWDD01000003">
    <property type="protein sequence ID" value="RNJ48095.1"/>
    <property type="molecule type" value="Genomic_DNA"/>
</dbReference>
<protein>
    <recommendedName>
        <fullName evidence="4">Invasion associated locus B family protein</fullName>
    </recommendedName>
</protein>
<dbReference type="Proteomes" id="UP000268623">
    <property type="component" value="Unassembled WGS sequence"/>
</dbReference>
<feature type="signal peptide" evidence="1">
    <location>
        <begin position="1"/>
        <end position="34"/>
    </location>
</feature>
<name>A0A3M9XJZ5_9HYPH</name>
<comment type="caution">
    <text evidence="2">The sequence shown here is derived from an EMBL/GenBank/DDBJ whole genome shotgun (WGS) entry which is preliminary data.</text>
</comment>
<proteinExistence type="predicted"/>
<sequence length="176" mass="19177">MRIQGTRMQCSRRSLVSVLACLAFAHFLAGAALAQRSETSKFGAWETQCSPSTNNVKVCALVQKAMSEEQPNVGLMVAVRRAPGMPNGVIQIFAPAGTFLLEGVGIKVDEVEFPKLPFFRCTQITCAAEGPISNDLMSKMLNGKHLLITIYVNPGEGLRHIFTLDGFKDGYNALRE</sequence>
<feature type="chain" id="PRO_5017974324" description="Invasion associated locus B family protein" evidence="1">
    <location>
        <begin position="35"/>
        <end position="176"/>
    </location>
</feature>
<evidence type="ECO:0000313" key="2">
    <source>
        <dbReference type="EMBL" id="RNJ48095.1"/>
    </source>
</evidence>
<evidence type="ECO:0000256" key="1">
    <source>
        <dbReference type="SAM" id="SignalP"/>
    </source>
</evidence>
<gene>
    <name evidence="2" type="ORF">D1O30_19880</name>
</gene>
<keyword evidence="1" id="KW-0732">Signal</keyword>
<reference evidence="2 3" key="1">
    <citation type="submission" date="2018-08" db="EMBL/GenBank/DDBJ databases">
        <title>Genome sequence of Methylocystis hirsuta CSC1, a methanotroph able to accumulate PHAs.</title>
        <authorList>
            <person name="Bordel S."/>
            <person name="Rodriguez E."/>
            <person name="Gancedo J."/>
            <person name="Munoz R."/>
        </authorList>
    </citation>
    <scope>NUCLEOTIDE SEQUENCE [LARGE SCALE GENOMIC DNA]</scope>
    <source>
        <strain evidence="2 3">CSC1</strain>
    </source>
</reference>
<dbReference type="AlphaFoldDB" id="A0A3M9XJZ5"/>
<dbReference type="Gene3D" id="2.60.40.1880">
    <property type="entry name" value="Invasion associated locus B (IalB) protein"/>
    <property type="match status" value="1"/>
</dbReference>